<dbReference type="PANTHER" id="PTHR15735">
    <property type="entry name" value="FCH AND DOUBLE SH3 DOMAINS PROTEIN"/>
    <property type="match status" value="1"/>
</dbReference>
<evidence type="ECO:0000256" key="3">
    <source>
        <dbReference type="ARBA" id="ARBA00022753"/>
    </source>
</evidence>
<evidence type="ECO:0000256" key="1">
    <source>
        <dbReference type="ARBA" id="ARBA00004125"/>
    </source>
</evidence>
<dbReference type="InterPro" id="IPR036028">
    <property type="entry name" value="SH3-like_dom_sf"/>
</dbReference>
<feature type="domain" description="SH3" evidence="5">
    <location>
        <begin position="344"/>
        <end position="407"/>
    </location>
</feature>
<evidence type="ECO:0000256" key="4">
    <source>
        <dbReference type="PROSITE-ProRule" id="PRU00192"/>
    </source>
</evidence>
<evidence type="ECO:0000259" key="5">
    <source>
        <dbReference type="PROSITE" id="PS50002"/>
    </source>
</evidence>
<sequence>MLLVVSRYHLELTDISFIDTSEDPDDLSFLAGVALDILKAETLWWRARAPDGNIGTVPANYMCILGEIPVDYARALYDYSAPPEDPNKFSFAKDDILDALNKNGDEWLVRKADGTIGVVPSNFLVLPFGDLDPSTVLERLLSPTRRRRQFPSFHEIPSELQFDSISPPTNRPQSDSSVAAYTTDTVIFQAETLRSVMHVDPSYLSFAEGVIMDILDVDDSWWRARAPDGTIGTVKSIGMRVLEKAPVDYARALYNYSASPEDPDEFSFAKDDILDVLNKNGDQWDVRKTDGTLGTAPPSSLILFFGGCNSSAVIEYLRCQQGLNHPNEAWDLVHMPDDPWEPKREPVFARALCAYSTSLDDPDKFSFAKNERFRVQNTTGDCWHVSKLELGHESGVVPSNFFVLISGNHREWVTDMIASLTRSDLYSRPWDEQKIQQLRFRVAFIKVVATGAVTALARGFKYETPRAQLLTIKVCALTMQKADWPLTLPSMKLWACLLKYPSKNLVRRMSSRGFLDAIEDVLDPTRKSTNPVVRETMLKVVASVAHDIDGYGAWNNKLIIRSQPQLNTLSDGQHIVPAFMEKLQTT</sequence>
<dbReference type="InterPro" id="IPR008942">
    <property type="entry name" value="ENTH_VHS"/>
</dbReference>
<reference evidence="6 7" key="1">
    <citation type="submission" date="2024-05" db="EMBL/GenBank/DDBJ databases">
        <title>A draft genome resource for the thread blight pathogen Marasmius tenuissimus strain MS-2.</title>
        <authorList>
            <person name="Yulfo-Soto G.E."/>
            <person name="Baruah I.K."/>
            <person name="Amoako-Attah I."/>
            <person name="Bukari Y."/>
            <person name="Meinhardt L.W."/>
            <person name="Bailey B.A."/>
            <person name="Cohen S.P."/>
        </authorList>
    </citation>
    <scope>NUCLEOTIDE SEQUENCE [LARGE SCALE GENOMIC DNA]</scope>
    <source>
        <strain evidence="6 7">MS-2</strain>
    </source>
</reference>
<name>A0ABR2ZJR6_9AGAR</name>
<comment type="caution">
    <text evidence="6">The sequence shown here is derived from an EMBL/GenBank/DDBJ whole genome shotgun (WGS) entry which is preliminary data.</text>
</comment>
<dbReference type="EMBL" id="JBBXMP010000120">
    <property type="protein sequence ID" value="KAL0061892.1"/>
    <property type="molecule type" value="Genomic_DNA"/>
</dbReference>
<evidence type="ECO:0000313" key="6">
    <source>
        <dbReference type="EMBL" id="KAL0061892.1"/>
    </source>
</evidence>
<dbReference type="Pfam" id="PF00018">
    <property type="entry name" value="SH3_1"/>
    <property type="match status" value="2"/>
</dbReference>
<dbReference type="SUPFAM" id="SSF50044">
    <property type="entry name" value="SH3-domain"/>
    <property type="match status" value="5"/>
</dbReference>
<accession>A0ABR2ZJR6</accession>
<proteinExistence type="predicted"/>
<feature type="domain" description="SH3" evidence="5">
    <location>
        <begin position="1"/>
        <end position="67"/>
    </location>
</feature>
<keyword evidence="7" id="KW-1185">Reference proteome</keyword>
<dbReference type="InterPro" id="IPR001452">
    <property type="entry name" value="SH3_domain"/>
</dbReference>
<evidence type="ECO:0000256" key="2">
    <source>
        <dbReference type="ARBA" id="ARBA00022443"/>
    </source>
</evidence>
<organism evidence="6 7">
    <name type="scientific">Marasmius tenuissimus</name>
    <dbReference type="NCBI Taxonomy" id="585030"/>
    <lineage>
        <taxon>Eukaryota</taxon>
        <taxon>Fungi</taxon>
        <taxon>Dikarya</taxon>
        <taxon>Basidiomycota</taxon>
        <taxon>Agaricomycotina</taxon>
        <taxon>Agaricomycetes</taxon>
        <taxon>Agaricomycetidae</taxon>
        <taxon>Agaricales</taxon>
        <taxon>Marasmiineae</taxon>
        <taxon>Marasmiaceae</taxon>
        <taxon>Marasmius</taxon>
    </lineage>
</organism>
<dbReference type="PROSITE" id="PS50002">
    <property type="entry name" value="SH3"/>
    <property type="match status" value="4"/>
</dbReference>
<dbReference type="SMART" id="SM00326">
    <property type="entry name" value="SH3"/>
    <property type="match status" value="5"/>
</dbReference>
<dbReference type="PRINTS" id="PR00452">
    <property type="entry name" value="SH3DOMAIN"/>
</dbReference>
<dbReference type="Proteomes" id="UP001437256">
    <property type="component" value="Unassembled WGS sequence"/>
</dbReference>
<comment type="subcellular location">
    <subcellularLocation>
        <location evidence="1">Endosome membrane</location>
        <topology evidence="1">Peripheral membrane protein</topology>
        <orientation evidence="1">Cytoplasmic side</orientation>
    </subcellularLocation>
</comment>
<feature type="domain" description="SH3" evidence="5">
    <location>
        <begin position="245"/>
        <end position="306"/>
    </location>
</feature>
<dbReference type="Gene3D" id="1.25.40.90">
    <property type="match status" value="1"/>
</dbReference>
<gene>
    <name evidence="6" type="primary">SHO1_3</name>
    <name evidence="6" type="ORF">AAF712_011268</name>
</gene>
<feature type="domain" description="SH3" evidence="5">
    <location>
        <begin position="68"/>
        <end position="129"/>
    </location>
</feature>
<dbReference type="PANTHER" id="PTHR15735:SF21">
    <property type="entry name" value="PROTEIN NERVOUS WRECK"/>
    <property type="match status" value="1"/>
</dbReference>
<keyword evidence="6" id="KW-0812">Transmembrane</keyword>
<keyword evidence="6" id="KW-0472">Membrane</keyword>
<protein>
    <submittedName>
        <fullName evidence="6">Transmembrane osmosensor</fullName>
    </submittedName>
</protein>
<keyword evidence="3" id="KW-0967">Endosome</keyword>
<keyword evidence="2 4" id="KW-0728">SH3 domain</keyword>
<evidence type="ECO:0000313" key="7">
    <source>
        <dbReference type="Proteomes" id="UP001437256"/>
    </source>
</evidence>
<dbReference type="Gene3D" id="2.30.30.40">
    <property type="entry name" value="SH3 Domains"/>
    <property type="match status" value="5"/>
</dbReference>